<dbReference type="OrthoDB" id="8117292at2"/>
<comment type="caution">
    <text evidence="3">The sequence shown here is derived from an EMBL/GenBank/DDBJ whole genome shotgun (WGS) entry which is preliminary data.</text>
</comment>
<feature type="domain" description="Activator of Hsp90 ATPase homologue 1/2-like C-terminal" evidence="2">
    <location>
        <begin position="25"/>
        <end position="138"/>
    </location>
</feature>
<evidence type="ECO:0000313" key="3">
    <source>
        <dbReference type="EMBL" id="ONM47708.1"/>
    </source>
</evidence>
<keyword evidence="4" id="KW-1185">Reference proteome</keyword>
<dbReference type="Gene3D" id="3.30.530.20">
    <property type="match status" value="1"/>
</dbReference>
<evidence type="ECO:0000259" key="2">
    <source>
        <dbReference type="Pfam" id="PF08327"/>
    </source>
</evidence>
<dbReference type="CDD" id="cd08899">
    <property type="entry name" value="SRPBCC_CalC_Aha1-like_6"/>
    <property type="match status" value="1"/>
</dbReference>
<dbReference type="Proteomes" id="UP000188836">
    <property type="component" value="Unassembled WGS sequence"/>
</dbReference>
<proteinExistence type="inferred from homology"/>
<dbReference type="InterPro" id="IPR023393">
    <property type="entry name" value="START-like_dom_sf"/>
</dbReference>
<accession>A0A1V2TE18</accession>
<dbReference type="EMBL" id="MUMY01000013">
    <property type="protein sequence ID" value="ONM47708.1"/>
    <property type="molecule type" value="Genomic_DNA"/>
</dbReference>
<name>A0A1V2TE18_9NOCA</name>
<protein>
    <submittedName>
        <fullName evidence="3">ATPase</fullName>
    </submittedName>
</protein>
<evidence type="ECO:0000313" key="4">
    <source>
        <dbReference type="Proteomes" id="UP000188836"/>
    </source>
</evidence>
<comment type="similarity">
    <text evidence="1">Belongs to the AHA1 family.</text>
</comment>
<dbReference type="AlphaFoldDB" id="A0A1V2TE18"/>
<dbReference type="STRING" id="1538463.B0T36_17970"/>
<dbReference type="InterPro" id="IPR013538">
    <property type="entry name" value="ASHA1/2-like_C"/>
</dbReference>
<reference evidence="3 4" key="1">
    <citation type="journal article" date="2016" name="Antonie Van Leeuwenhoek">
        <title>Nocardia donostiensis sp. nov., isolated from human respiratory specimens.</title>
        <authorList>
            <person name="Ercibengoa M."/>
            <person name="Bell M."/>
            <person name="Marimon J.M."/>
            <person name="Humrighouse B."/>
            <person name="Klenk H.P."/>
            <person name="Potter G."/>
            <person name="Perez-Trallero E."/>
        </authorList>
    </citation>
    <scope>NUCLEOTIDE SEQUENCE [LARGE SCALE GENOMIC DNA]</scope>
    <source>
        <strain evidence="3 4">X1655</strain>
    </source>
</reference>
<gene>
    <name evidence="3" type="ORF">B0T46_15635</name>
</gene>
<dbReference type="SUPFAM" id="SSF55961">
    <property type="entry name" value="Bet v1-like"/>
    <property type="match status" value="1"/>
</dbReference>
<dbReference type="RefSeq" id="WP_077117825.1">
    <property type="nucleotide sequence ID" value="NZ_LOKT01000012.1"/>
</dbReference>
<organism evidence="3 4">
    <name type="scientific">Nocardia donostiensis</name>
    <dbReference type="NCBI Taxonomy" id="1538463"/>
    <lineage>
        <taxon>Bacteria</taxon>
        <taxon>Bacillati</taxon>
        <taxon>Actinomycetota</taxon>
        <taxon>Actinomycetes</taxon>
        <taxon>Mycobacteriales</taxon>
        <taxon>Nocardiaceae</taxon>
        <taxon>Nocardia</taxon>
    </lineage>
</organism>
<evidence type="ECO:0000256" key="1">
    <source>
        <dbReference type="ARBA" id="ARBA00006817"/>
    </source>
</evidence>
<sequence>MTTRPSGRLLHTGTGRDLVLTRTYRAPIADVWASITEPDRTARWFGPWKGEAGAGRTIAVQMAFEEEQPWCDATIEACEPPRRLAITTVDDYGSWHLEAVLTETDGRTELVFTHHLEPEENIAEVGPGWEYYLDALGAARAGASRPDFDDYFPAMQQYYRKLEG</sequence>
<dbReference type="Pfam" id="PF08327">
    <property type="entry name" value="AHSA1"/>
    <property type="match status" value="1"/>
</dbReference>